<evidence type="ECO:0000259" key="5">
    <source>
        <dbReference type="PROSITE" id="PS50932"/>
    </source>
</evidence>
<dbReference type="Pfam" id="PF00356">
    <property type="entry name" value="LacI"/>
    <property type="match status" value="1"/>
</dbReference>
<dbReference type="STRING" id="446470.Snas_2012"/>
<dbReference type="PROSITE" id="PS50932">
    <property type="entry name" value="HTH_LACI_2"/>
    <property type="match status" value="1"/>
</dbReference>
<keyword evidence="2" id="KW-0238">DNA-binding</keyword>
<dbReference type="PANTHER" id="PTHR30146:SF155">
    <property type="entry name" value="ALANINE RACEMASE"/>
    <property type="match status" value="1"/>
</dbReference>
<dbReference type="InterPro" id="IPR000843">
    <property type="entry name" value="HTH_LacI"/>
</dbReference>
<dbReference type="eggNOG" id="COG1609">
    <property type="taxonomic scope" value="Bacteria"/>
</dbReference>
<reference evidence="6 7" key="1">
    <citation type="journal article" date="2009" name="Stand. Genomic Sci.">
        <title>Complete genome sequence of Stackebrandtia nassauensis type strain (LLR-40K-21).</title>
        <authorList>
            <person name="Munk C."/>
            <person name="Lapidus A."/>
            <person name="Copeland A."/>
            <person name="Jando M."/>
            <person name="Mayilraj S."/>
            <person name="Glavina Del Rio T."/>
            <person name="Nolan M."/>
            <person name="Chen F."/>
            <person name="Lucas S."/>
            <person name="Tice H."/>
            <person name="Cheng J.F."/>
            <person name="Han C."/>
            <person name="Detter J.C."/>
            <person name="Bruce D."/>
            <person name="Goodwin L."/>
            <person name="Chain P."/>
            <person name="Pitluck S."/>
            <person name="Goker M."/>
            <person name="Ovchinikova G."/>
            <person name="Pati A."/>
            <person name="Ivanova N."/>
            <person name="Mavromatis K."/>
            <person name="Chen A."/>
            <person name="Palaniappan K."/>
            <person name="Land M."/>
            <person name="Hauser L."/>
            <person name="Chang Y.J."/>
            <person name="Jeffries C.D."/>
            <person name="Bristow J."/>
            <person name="Eisen J.A."/>
            <person name="Markowitz V."/>
            <person name="Hugenholtz P."/>
            <person name="Kyrpides N.C."/>
            <person name="Klenk H.P."/>
        </authorList>
    </citation>
    <scope>NUCLEOTIDE SEQUENCE [LARGE SCALE GENOMIC DNA]</scope>
    <source>
        <strain evidence="7">DSM 44728 / CIP 108903 / NRRL B-16338 / NBRC 102104 / LLR-40K-21</strain>
    </source>
</reference>
<evidence type="ECO:0000256" key="3">
    <source>
        <dbReference type="ARBA" id="ARBA00023163"/>
    </source>
</evidence>
<dbReference type="RefSeq" id="WP_013017278.1">
    <property type="nucleotide sequence ID" value="NC_013947.1"/>
</dbReference>
<dbReference type="GO" id="GO:0003700">
    <property type="term" value="F:DNA-binding transcription factor activity"/>
    <property type="evidence" value="ECO:0007669"/>
    <property type="project" value="TreeGrafter"/>
</dbReference>
<dbReference type="Gene3D" id="3.40.50.2300">
    <property type="match status" value="2"/>
</dbReference>
<dbReference type="AlphaFoldDB" id="D3Q0H1"/>
<name>D3Q0H1_STANL</name>
<dbReference type="PROSITE" id="PS00356">
    <property type="entry name" value="HTH_LACI_1"/>
    <property type="match status" value="1"/>
</dbReference>
<keyword evidence="1" id="KW-0805">Transcription regulation</keyword>
<evidence type="ECO:0000313" key="7">
    <source>
        <dbReference type="Proteomes" id="UP000000844"/>
    </source>
</evidence>
<dbReference type="Pfam" id="PF13377">
    <property type="entry name" value="Peripla_BP_3"/>
    <property type="match status" value="1"/>
</dbReference>
<dbReference type="InterPro" id="IPR028082">
    <property type="entry name" value="Peripla_BP_I"/>
</dbReference>
<dbReference type="SUPFAM" id="SSF53822">
    <property type="entry name" value="Periplasmic binding protein-like I"/>
    <property type="match status" value="1"/>
</dbReference>
<evidence type="ECO:0000256" key="1">
    <source>
        <dbReference type="ARBA" id="ARBA00023015"/>
    </source>
</evidence>
<dbReference type="InterPro" id="IPR010982">
    <property type="entry name" value="Lambda_DNA-bd_dom_sf"/>
</dbReference>
<gene>
    <name evidence="6" type="ordered locus">Snas_2012</name>
</gene>
<dbReference type="CDD" id="cd01392">
    <property type="entry name" value="HTH_LacI"/>
    <property type="match status" value="1"/>
</dbReference>
<dbReference type="SMART" id="SM00354">
    <property type="entry name" value="HTH_LACI"/>
    <property type="match status" value="1"/>
</dbReference>
<accession>D3Q0H1</accession>
<dbReference type="InterPro" id="IPR046335">
    <property type="entry name" value="LacI/GalR-like_sensor"/>
</dbReference>
<feature type="domain" description="HTH lacI-type" evidence="5">
    <location>
        <begin position="4"/>
        <end position="58"/>
    </location>
</feature>
<dbReference type="OrthoDB" id="3324394at2"/>
<evidence type="ECO:0000256" key="2">
    <source>
        <dbReference type="ARBA" id="ARBA00023125"/>
    </source>
</evidence>
<keyword evidence="7" id="KW-1185">Reference proteome</keyword>
<dbReference type="Proteomes" id="UP000000844">
    <property type="component" value="Chromosome"/>
</dbReference>
<evidence type="ECO:0000256" key="4">
    <source>
        <dbReference type="SAM" id="MobiDB-lite"/>
    </source>
</evidence>
<sequence>MGRPTIADIAAAAGVSKSAVSFALNGRPGVSDETRAAVLKIAEELDWMPHSAARALSGSRSHSIGLALARPARTLGVEPFFTQLLSGIQAKLSERSIALQLLIVEDAEAEIATYRRWAGEHRVDGLVLVDPQTRDRRIAAVEALSVPAVVVGGNGRSGTLASVWADDRAAMLSIVDYLVALGHKRLAHVSGMPGLQHTRRRAKALKDTVASHKLLSADSLSTDFSDAEGAAATRRLLSGRARPSAIVYDNDVMAVAGLGVATEMGVTVPGELSIVSFEDSRLTQLTHPAITSLSRDTYAFGEKVAETLLAVIDDPAAAVGHKMPTPSLTVRESTARPLDNNS</sequence>
<dbReference type="EMBL" id="CP001778">
    <property type="protein sequence ID" value="ADD41707.1"/>
    <property type="molecule type" value="Genomic_DNA"/>
</dbReference>
<evidence type="ECO:0000313" key="6">
    <source>
        <dbReference type="EMBL" id="ADD41707.1"/>
    </source>
</evidence>
<organism evidence="6 7">
    <name type="scientific">Stackebrandtia nassauensis (strain DSM 44728 / CIP 108903 / NRRL B-16338 / NBRC 102104 / LLR-40K-21)</name>
    <dbReference type="NCBI Taxonomy" id="446470"/>
    <lineage>
        <taxon>Bacteria</taxon>
        <taxon>Bacillati</taxon>
        <taxon>Actinomycetota</taxon>
        <taxon>Actinomycetes</taxon>
        <taxon>Glycomycetales</taxon>
        <taxon>Glycomycetaceae</taxon>
        <taxon>Stackebrandtia</taxon>
    </lineage>
</organism>
<feature type="region of interest" description="Disordered" evidence="4">
    <location>
        <begin position="321"/>
        <end position="342"/>
    </location>
</feature>
<dbReference type="Gene3D" id="1.10.260.40">
    <property type="entry name" value="lambda repressor-like DNA-binding domains"/>
    <property type="match status" value="1"/>
</dbReference>
<dbReference type="SUPFAM" id="SSF47413">
    <property type="entry name" value="lambda repressor-like DNA-binding domains"/>
    <property type="match status" value="1"/>
</dbReference>
<proteinExistence type="predicted"/>
<dbReference type="GO" id="GO:0000976">
    <property type="term" value="F:transcription cis-regulatory region binding"/>
    <property type="evidence" value="ECO:0007669"/>
    <property type="project" value="TreeGrafter"/>
</dbReference>
<dbReference type="PANTHER" id="PTHR30146">
    <property type="entry name" value="LACI-RELATED TRANSCRIPTIONAL REPRESSOR"/>
    <property type="match status" value="1"/>
</dbReference>
<dbReference type="HOGENOM" id="CLU_037628_6_1_11"/>
<keyword evidence="3" id="KW-0804">Transcription</keyword>
<dbReference type="KEGG" id="sna:Snas_2012"/>
<protein>
    <submittedName>
        <fullName evidence="6">Transcriptional regulator, LacI family</fullName>
    </submittedName>
</protein>
<dbReference type="CDD" id="cd06267">
    <property type="entry name" value="PBP1_LacI_sugar_binding-like"/>
    <property type="match status" value="1"/>
</dbReference>